<dbReference type="InterPro" id="IPR041129">
    <property type="entry name" value="CdiI_2"/>
</dbReference>
<keyword evidence="3" id="KW-1185">Reference proteome</keyword>
<comment type="caution">
    <text evidence="2">The sequence shown here is derived from an EMBL/GenBank/DDBJ whole genome shotgun (WGS) entry which is preliminary data.</text>
</comment>
<proteinExistence type="predicted"/>
<evidence type="ECO:0000313" key="3">
    <source>
        <dbReference type="Proteomes" id="UP001597083"/>
    </source>
</evidence>
<gene>
    <name evidence="2" type="ORF">ACFQ07_28880</name>
</gene>
<evidence type="ECO:0000313" key="2">
    <source>
        <dbReference type="EMBL" id="MFD0856289.1"/>
    </source>
</evidence>
<dbReference type="EMBL" id="JBHTIR010004050">
    <property type="protein sequence ID" value="MFD0856289.1"/>
    <property type="molecule type" value="Genomic_DNA"/>
</dbReference>
<protein>
    <submittedName>
        <fullName evidence="2">Contact-dependent growth inhibition system immunity protein</fullName>
    </submittedName>
</protein>
<organism evidence="2 3">
    <name type="scientific">Actinomadura adrarensis</name>
    <dbReference type="NCBI Taxonomy" id="1819600"/>
    <lineage>
        <taxon>Bacteria</taxon>
        <taxon>Bacillati</taxon>
        <taxon>Actinomycetota</taxon>
        <taxon>Actinomycetes</taxon>
        <taxon>Streptosporangiales</taxon>
        <taxon>Thermomonosporaceae</taxon>
        <taxon>Actinomadura</taxon>
    </lineage>
</organism>
<evidence type="ECO:0000259" key="1">
    <source>
        <dbReference type="Pfam" id="PF18593"/>
    </source>
</evidence>
<accession>A0ABW3CP46</accession>
<reference evidence="3" key="1">
    <citation type="journal article" date="2019" name="Int. J. Syst. Evol. Microbiol.">
        <title>The Global Catalogue of Microorganisms (GCM) 10K type strain sequencing project: providing services to taxonomists for standard genome sequencing and annotation.</title>
        <authorList>
            <consortium name="The Broad Institute Genomics Platform"/>
            <consortium name="The Broad Institute Genome Sequencing Center for Infectious Disease"/>
            <person name="Wu L."/>
            <person name="Ma J."/>
        </authorList>
    </citation>
    <scope>NUCLEOTIDE SEQUENCE [LARGE SCALE GENOMIC DNA]</scope>
    <source>
        <strain evidence="3">JCM 31696</strain>
    </source>
</reference>
<name>A0ABW3CP46_9ACTN</name>
<feature type="domain" description="CdiI immunity protein" evidence="1">
    <location>
        <begin position="2"/>
        <end position="91"/>
    </location>
</feature>
<dbReference type="Proteomes" id="UP001597083">
    <property type="component" value="Unassembled WGS sequence"/>
</dbReference>
<dbReference type="Pfam" id="PF18593">
    <property type="entry name" value="CdiI_2"/>
    <property type="match status" value="1"/>
</dbReference>
<sequence>MRYRELPYLAGAYFHQDYDLDADTPPGVVRYFKESETVEVRDALIREVQDLMAEGLDDDNMYRRWVHEWGSCFYPGNLDISWENWFQDVLEILNSP</sequence>